<organism evidence="4 5">
    <name type="scientific">Promicromonospora sukumoe</name>
    <dbReference type="NCBI Taxonomy" id="88382"/>
    <lineage>
        <taxon>Bacteria</taxon>
        <taxon>Bacillati</taxon>
        <taxon>Actinomycetota</taxon>
        <taxon>Actinomycetes</taxon>
        <taxon>Micrococcales</taxon>
        <taxon>Promicromonosporaceae</taxon>
        <taxon>Promicromonospora</taxon>
    </lineage>
</organism>
<evidence type="ECO:0000313" key="5">
    <source>
        <dbReference type="Proteomes" id="UP000540568"/>
    </source>
</evidence>
<gene>
    <name evidence="4" type="ORF">FHX71_004197</name>
</gene>
<name>A0A7W3PFY1_9MICO</name>
<dbReference type="GO" id="GO:0016787">
    <property type="term" value="F:hydrolase activity"/>
    <property type="evidence" value="ECO:0007669"/>
    <property type="project" value="UniProtKB-KW"/>
</dbReference>
<reference evidence="4 5" key="1">
    <citation type="submission" date="2020-07" db="EMBL/GenBank/DDBJ databases">
        <title>Sequencing the genomes of 1000 actinobacteria strains.</title>
        <authorList>
            <person name="Klenk H.-P."/>
        </authorList>
    </citation>
    <scope>NUCLEOTIDE SEQUENCE [LARGE SCALE GENOMIC DNA]</scope>
    <source>
        <strain evidence="4 5">DSM 44121</strain>
    </source>
</reference>
<evidence type="ECO:0000256" key="2">
    <source>
        <dbReference type="ARBA" id="ARBA00022801"/>
    </source>
</evidence>
<sequence>MPVSPYILGLRQHIGTDLLWLPGVTAVVLDDDGRVLLGQRSDNGRWALVSGILEPGEEPGVGIAREVLEETGVPVRVEALAAVTVTEPAAYPNGDRAQYLDLCFVCRPASPEAAAGARANDDESLAVGWFAPDALPDGLHPDTVRRLELTLAYLADPAAGPHFAR</sequence>
<dbReference type="RefSeq" id="WP_182619362.1">
    <property type="nucleotide sequence ID" value="NZ_BAAATF010000010.1"/>
</dbReference>
<evidence type="ECO:0000256" key="1">
    <source>
        <dbReference type="ARBA" id="ARBA00001946"/>
    </source>
</evidence>
<dbReference type="PANTHER" id="PTHR43046:SF16">
    <property type="entry name" value="ADP-RIBOSE PYROPHOSPHATASE YJHB-RELATED"/>
    <property type="match status" value="1"/>
</dbReference>
<accession>A0A7W3PFY1</accession>
<dbReference type="PANTHER" id="PTHR43046">
    <property type="entry name" value="GDP-MANNOSE MANNOSYL HYDROLASE"/>
    <property type="match status" value="1"/>
</dbReference>
<evidence type="ECO:0000259" key="3">
    <source>
        <dbReference type="PROSITE" id="PS51462"/>
    </source>
</evidence>
<proteinExistence type="predicted"/>
<dbReference type="InterPro" id="IPR000086">
    <property type="entry name" value="NUDIX_hydrolase_dom"/>
</dbReference>
<dbReference type="AlphaFoldDB" id="A0A7W3PFY1"/>
<dbReference type="InterPro" id="IPR020084">
    <property type="entry name" value="NUDIX_hydrolase_CS"/>
</dbReference>
<dbReference type="Proteomes" id="UP000540568">
    <property type="component" value="Unassembled WGS sequence"/>
</dbReference>
<dbReference type="Pfam" id="PF00293">
    <property type="entry name" value="NUDIX"/>
    <property type="match status" value="1"/>
</dbReference>
<comment type="cofactor">
    <cofactor evidence="1">
        <name>Mg(2+)</name>
        <dbReference type="ChEBI" id="CHEBI:18420"/>
    </cofactor>
</comment>
<dbReference type="PROSITE" id="PS00893">
    <property type="entry name" value="NUDIX_BOX"/>
    <property type="match status" value="1"/>
</dbReference>
<dbReference type="EMBL" id="JACGWV010000002">
    <property type="protein sequence ID" value="MBA8810221.1"/>
    <property type="molecule type" value="Genomic_DNA"/>
</dbReference>
<feature type="domain" description="Nudix hydrolase" evidence="3">
    <location>
        <begin position="19"/>
        <end position="153"/>
    </location>
</feature>
<dbReference type="SUPFAM" id="SSF55811">
    <property type="entry name" value="Nudix"/>
    <property type="match status" value="1"/>
</dbReference>
<comment type="caution">
    <text evidence="4">The sequence shown here is derived from an EMBL/GenBank/DDBJ whole genome shotgun (WGS) entry which is preliminary data.</text>
</comment>
<keyword evidence="5" id="KW-1185">Reference proteome</keyword>
<evidence type="ECO:0000313" key="4">
    <source>
        <dbReference type="EMBL" id="MBA8810221.1"/>
    </source>
</evidence>
<dbReference type="PROSITE" id="PS51462">
    <property type="entry name" value="NUDIX"/>
    <property type="match status" value="1"/>
</dbReference>
<protein>
    <submittedName>
        <fullName evidence="4">8-oxo-dGTP pyrophosphatase MutT (NUDIX family)</fullName>
    </submittedName>
</protein>
<dbReference type="InterPro" id="IPR015797">
    <property type="entry name" value="NUDIX_hydrolase-like_dom_sf"/>
</dbReference>
<dbReference type="Gene3D" id="3.90.79.10">
    <property type="entry name" value="Nucleoside Triphosphate Pyrophosphohydrolase"/>
    <property type="match status" value="1"/>
</dbReference>
<keyword evidence="2" id="KW-0378">Hydrolase</keyword>
<dbReference type="CDD" id="cd18879">
    <property type="entry name" value="NUDIX_Hydrolase"/>
    <property type="match status" value="1"/>
</dbReference>